<feature type="transmembrane region" description="Helical" evidence="8">
    <location>
        <begin position="137"/>
        <end position="170"/>
    </location>
</feature>
<gene>
    <name evidence="10" type="ORF">METZ01_LOCUS287618</name>
</gene>
<feature type="non-terminal residue" evidence="10">
    <location>
        <position position="1"/>
    </location>
</feature>
<dbReference type="PANTHER" id="PTHR33908:SF11">
    <property type="entry name" value="MEMBRANE PROTEIN"/>
    <property type="match status" value="1"/>
</dbReference>
<evidence type="ECO:0000313" key="10">
    <source>
        <dbReference type="EMBL" id="SVC34764.1"/>
    </source>
</evidence>
<evidence type="ECO:0000256" key="7">
    <source>
        <dbReference type="ARBA" id="ARBA00023136"/>
    </source>
</evidence>
<dbReference type="GO" id="GO:0008610">
    <property type="term" value="P:lipid biosynthetic process"/>
    <property type="evidence" value="ECO:0007669"/>
    <property type="project" value="UniProtKB-ARBA"/>
</dbReference>
<evidence type="ECO:0000256" key="4">
    <source>
        <dbReference type="ARBA" id="ARBA00022679"/>
    </source>
</evidence>
<feature type="transmembrane region" description="Helical" evidence="8">
    <location>
        <begin position="319"/>
        <end position="335"/>
    </location>
</feature>
<feature type="transmembrane region" description="Helical" evidence="8">
    <location>
        <begin position="177"/>
        <end position="196"/>
    </location>
</feature>
<feature type="transmembrane region" description="Helical" evidence="8">
    <location>
        <begin position="295"/>
        <end position="313"/>
    </location>
</feature>
<feature type="transmembrane region" description="Helical" evidence="8">
    <location>
        <begin position="63"/>
        <end position="83"/>
    </location>
</feature>
<reference evidence="10" key="1">
    <citation type="submission" date="2018-05" db="EMBL/GenBank/DDBJ databases">
        <authorList>
            <person name="Lanie J.A."/>
            <person name="Ng W.-L."/>
            <person name="Kazmierczak K.M."/>
            <person name="Andrzejewski T.M."/>
            <person name="Davidsen T.M."/>
            <person name="Wayne K.J."/>
            <person name="Tettelin H."/>
            <person name="Glass J.I."/>
            <person name="Rusch D."/>
            <person name="Podicherti R."/>
            <person name="Tsui H.-C.T."/>
            <person name="Winkler M.E."/>
        </authorList>
    </citation>
    <scope>NUCLEOTIDE SEQUENCE</scope>
</reference>
<evidence type="ECO:0000256" key="2">
    <source>
        <dbReference type="ARBA" id="ARBA00022475"/>
    </source>
</evidence>
<feature type="non-terminal residue" evidence="10">
    <location>
        <position position="402"/>
    </location>
</feature>
<accession>A0A382LCY8</accession>
<protein>
    <recommendedName>
        <fullName evidence="9">Glycosyltransferase RgtA/B/C/D-like domain-containing protein</fullName>
    </recommendedName>
</protein>
<feature type="domain" description="Glycosyltransferase RgtA/B/C/D-like" evidence="9">
    <location>
        <begin position="65"/>
        <end position="196"/>
    </location>
</feature>
<evidence type="ECO:0000256" key="3">
    <source>
        <dbReference type="ARBA" id="ARBA00022676"/>
    </source>
</evidence>
<comment type="subcellular location">
    <subcellularLocation>
        <location evidence="1">Cell membrane</location>
        <topology evidence="1">Multi-pass membrane protein</topology>
    </subcellularLocation>
</comment>
<evidence type="ECO:0000256" key="1">
    <source>
        <dbReference type="ARBA" id="ARBA00004651"/>
    </source>
</evidence>
<sequence length="402" mass="46591">KLSHVDFTTPLINEDVYVYVLGAFSIVNGDFSQPDRKTLGWSIFISPFYLFIDSTDLLDYLNITRILSIAISTITIIPMYILARRFFDEKYSLVASSLFAFEPHLNYNSVLGLSEPIFILGVILTSIFILQKNHNWYFYLSFLLAGIVWWIRFQGLIMVVILSIVFFVIYKPSSKNFFKYLLCIALFIIIVSPILIQRYDQFGDPLYFYEVSNNHFMGDSYFDYAVNTKDIEYSASDYIEDNGMISFVERFGLTGLYTMASHLFKMLFPYLIFLLPFGVLFSLRSFAQDKDYMKSIWILLLINLGSLIIVFSVWADTRLIYHVFPFLIIISTIAIQRIVKHGLSTFEFSEKQKNFFLVGIIGVVIILSGTLTLRLDVPDKLLDQERIEFSKIMTQKLDGRIS</sequence>
<proteinExistence type="predicted"/>
<dbReference type="Pfam" id="PF13231">
    <property type="entry name" value="PMT_2"/>
    <property type="match status" value="1"/>
</dbReference>
<evidence type="ECO:0000256" key="5">
    <source>
        <dbReference type="ARBA" id="ARBA00022692"/>
    </source>
</evidence>
<keyword evidence="4" id="KW-0808">Transferase</keyword>
<keyword evidence="7 8" id="KW-0472">Membrane</keyword>
<dbReference type="InterPro" id="IPR050297">
    <property type="entry name" value="LipidA_mod_glycosyltrf_83"/>
</dbReference>
<keyword evidence="6 8" id="KW-1133">Transmembrane helix</keyword>
<evidence type="ECO:0000259" key="9">
    <source>
        <dbReference type="Pfam" id="PF13231"/>
    </source>
</evidence>
<evidence type="ECO:0000256" key="6">
    <source>
        <dbReference type="ARBA" id="ARBA00022989"/>
    </source>
</evidence>
<keyword evidence="2" id="KW-1003">Cell membrane</keyword>
<feature type="transmembrane region" description="Helical" evidence="8">
    <location>
        <begin position="110"/>
        <end position="131"/>
    </location>
</feature>
<organism evidence="10">
    <name type="scientific">marine metagenome</name>
    <dbReference type="NCBI Taxonomy" id="408172"/>
    <lineage>
        <taxon>unclassified sequences</taxon>
        <taxon>metagenomes</taxon>
        <taxon>ecological metagenomes</taxon>
    </lineage>
</organism>
<dbReference type="InterPro" id="IPR038731">
    <property type="entry name" value="RgtA/B/C-like"/>
</dbReference>
<evidence type="ECO:0000256" key="8">
    <source>
        <dbReference type="SAM" id="Phobius"/>
    </source>
</evidence>
<feature type="transmembrane region" description="Helical" evidence="8">
    <location>
        <begin position="355"/>
        <end position="373"/>
    </location>
</feature>
<dbReference type="GO" id="GO:0016763">
    <property type="term" value="F:pentosyltransferase activity"/>
    <property type="evidence" value="ECO:0007669"/>
    <property type="project" value="TreeGrafter"/>
</dbReference>
<dbReference type="PANTHER" id="PTHR33908">
    <property type="entry name" value="MANNOSYLTRANSFERASE YKCB-RELATED"/>
    <property type="match status" value="1"/>
</dbReference>
<dbReference type="AlphaFoldDB" id="A0A382LCY8"/>
<feature type="transmembrane region" description="Helical" evidence="8">
    <location>
        <begin position="263"/>
        <end position="283"/>
    </location>
</feature>
<keyword evidence="5 8" id="KW-0812">Transmembrane</keyword>
<dbReference type="EMBL" id="UINC01086372">
    <property type="protein sequence ID" value="SVC34764.1"/>
    <property type="molecule type" value="Genomic_DNA"/>
</dbReference>
<keyword evidence="3" id="KW-0328">Glycosyltransferase</keyword>
<dbReference type="GO" id="GO:0005886">
    <property type="term" value="C:plasma membrane"/>
    <property type="evidence" value="ECO:0007669"/>
    <property type="project" value="UniProtKB-SubCell"/>
</dbReference>
<name>A0A382LCY8_9ZZZZ</name>